<gene>
    <name evidence="2" type="ORF">GGR04_002951</name>
</gene>
<reference evidence="2 3" key="1">
    <citation type="submission" date="2020-08" db="EMBL/GenBank/DDBJ databases">
        <title>Genomic Encyclopedia of Type Strains, Phase IV (KMG-IV): sequencing the most valuable type-strain genomes for metagenomic binning, comparative biology and taxonomic classification.</title>
        <authorList>
            <person name="Goeker M."/>
        </authorList>
    </citation>
    <scope>NUCLEOTIDE SEQUENCE [LARGE SCALE GENOMIC DNA]</scope>
    <source>
        <strain evidence="2 3">DSM 102238</strain>
    </source>
</reference>
<dbReference type="AlphaFoldDB" id="A0A7W6H5S7"/>
<protein>
    <submittedName>
        <fullName evidence="2">DNA-binding cell septation regulator SpoVG</fullName>
    </submittedName>
</protein>
<accession>A0A7W6H5S7</accession>
<organism evidence="2 3">
    <name type="scientific">Aureimonas pseudogalii</name>
    <dbReference type="NCBI Taxonomy" id="1744844"/>
    <lineage>
        <taxon>Bacteria</taxon>
        <taxon>Pseudomonadati</taxon>
        <taxon>Pseudomonadota</taxon>
        <taxon>Alphaproteobacteria</taxon>
        <taxon>Hyphomicrobiales</taxon>
        <taxon>Aurantimonadaceae</taxon>
        <taxon>Aureimonas</taxon>
    </lineage>
</organism>
<dbReference type="EMBL" id="JACIEK010000008">
    <property type="protein sequence ID" value="MBB3999092.1"/>
    <property type="molecule type" value="Genomic_DNA"/>
</dbReference>
<keyword evidence="3" id="KW-1185">Reference proteome</keyword>
<evidence type="ECO:0000256" key="1">
    <source>
        <dbReference type="SAM" id="MobiDB-lite"/>
    </source>
</evidence>
<feature type="compositionally biased region" description="Polar residues" evidence="1">
    <location>
        <begin position="67"/>
        <end position="77"/>
    </location>
</feature>
<keyword evidence="2" id="KW-0238">DNA-binding</keyword>
<sequence length="77" mass="8771">MDVRFTHKTILDGRYHVITSPDVKGLFIAAPSRTVACSEADAVLRIIQDDRRKKLEQRRAAEEELQTAESARTFGQR</sequence>
<evidence type="ECO:0000313" key="2">
    <source>
        <dbReference type="EMBL" id="MBB3999092.1"/>
    </source>
</evidence>
<feature type="region of interest" description="Disordered" evidence="1">
    <location>
        <begin position="58"/>
        <end position="77"/>
    </location>
</feature>
<dbReference type="GO" id="GO:0003677">
    <property type="term" value="F:DNA binding"/>
    <property type="evidence" value="ECO:0007669"/>
    <property type="project" value="UniProtKB-KW"/>
</dbReference>
<dbReference type="Proteomes" id="UP000542776">
    <property type="component" value="Unassembled WGS sequence"/>
</dbReference>
<name>A0A7W6H5S7_9HYPH</name>
<proteinExistence type="predicted"/>
<comment type="caution">
    <text evidence="2">The sequence shown here is derived from an EMBL/GenBank/DDBJ whole genome shotgun (WGS) entry which is preliminary data.</text>
</comment>
<evidence type="ECO:0000313" key="3">
    <source>
        <dbReference type="Proteomes" id="UP000542776"/>
    </source>
</evidence>